<evidence type="ECO:0000313" key="3">
    <source>
        <dbReference type="Proteomes" id="UP000011777"/>
    </source>
</evidence>
<accession>M3IHB1</accession>
<dbReference type="AlphaFoldDB" id="M3IHB1"/>
<name>M3IHB1_CANMX</name>
<feature type="region of interest" description="Disordered" evidence="1">
    <location>
        <begin position="27"/>
        <end position="49"/>
    </location>
</feature>
<dbReference type="Proteomes" id="UP000011777">
    <property type="component" value="Unassembled WGS sequence"/>
</dbReference>
<comment type="caution">
    <text evidence="2">The sequence shown here is derived from an EMBL/GenBank/DDBJ whole genome shotgun (WGS) entry which is preliminary data.</text>
</comment>
<feature type="non-terminal residue" evidence="2">
    <location>
        <position position="49"/>
    </location>
</feature>
<feature type="non-terminal residue" evidence="2">
    <location>
        <position position="1"/>
    </location>
</feature>
<evidence type="ECO:0000256" key="1">
    <source>
        <dbReference type="SAM" id="MobiDB-lite"/>
    </source>
</evidence>
<feature type="compositionally biased region" description="Basic and acidic residues" evidence="1">
    <location>
        <begin position="32"/>
        <end position="42"/>
    </location>
</feature>
<feature type="region of interest" description="Disordered" evidence="1">
    <location>
        <begin position="1"/>
        <end position="20"/>
    </location>
</feature>
<protein>
    <submittedName>
        <fullName evidence="2">Uncharacterized protein</fullName>
    </submittedName>
</protein>
<organism evidence="2 3">
    <name type="scientific">Candida maltosa (strain Xu316)</name>
    <name type="common">Yeast</name>
    <dbReference type="NCBI Taxonomy" id="1245528"/>
    <lineage>
        <taxon>Eukaryota</taxon>
        <taxon>Fungi</taxon>
        <taxon>Dikarya</taxon>
        <taxon>Ascomycota</taxon>
        <taxon>Saccharomycotina</taxon>
        <taxon>Pichiomycetes</taxon>
        <taxon>Debaryomycetaceae</taxon>
        <taxon>Candida/Lodderomyces clade</taxon>
        <taxon>Candida</taxon>
    </lineage>
</organism>
<reference evidence="2 3" key="1">
    <citation type="submission" date="2013-02" db="EMBL/GenBank/DDBJ databases">
        <title>Genome sequence of Candida maltosa Xu316, a potential industrial strain for xylitol and ethanol production.</title>
        <authorList>
            <person name="Yu J."/>
            <person name="Wang Q."/>
            <person name="Geng X."/>
            <person name="Bao W."/>
            <person name="He P."/>
            <person name="Cai J."/>
        </authorList>
    </citation>
    <scope>NUCLEOTIDE SEQUENCE [LARGE SCALE GENOMIC DNA]</scope>
    <source>
        <strain evidence="3">Xu316</strain>
    </source>
</reference>
<gene>
    <name evidence="2" type="ORF">G210_4115</name>
</gene>
<sequence length="49" mass="5413">QVRQMPLGPRNVSSSQTDANAIVRMLFPGSQLEDRDPPDPKSKPPPFLP</sequence>
<dbReference type="EMBL" id="AOGT01002385">
    <property type="protein sequence ID" value="EMG45686.1"/>
    <property type="molecule type" value="Genomic_DNA"/>
</dbReference>
<keyword evidence="3" id="KW-1185">Reference proteome</keyword>
<dbReference type="HOGENOM" id="CLU_3147151_0_0_1"/>
<evidence type="ECO:0000313" key="2">
    <source>
        <dbReference type="EMBL" id="EMG45686.1"/>
    </source>
</evidence>
<proteinExistence type="predicted"/>